<dbReference type="PANTHER" id="PTHR40261">
    <property type="match status" value="1"/>
</dbReference>
<gene>
    <name evidence="6" type="ordered locus">Tbd_1561</name>
</gene>
<reference evidence="6 7" key="1">
    <citation type="journal article" date="2006" name="J. Bacteriol.">
        <title>The genome sequence of the obligately chemolithoautotrophic, facultatively anaerobic bacterium Thiobacillus denitrificans.</title>
        <authorList>
            <person name="Beller H.R."/>
            <person name="Chain P.S."/>
            <person name="Letain T.E."/>
            <person name="Chakicherla A."/>
            <person name="Larimer F.W."/>
            <person name="Richardson P.M."/>
            <person name="Coleman M.A."/>
            <person name="Wood A.P."/>
            <person name="Kelly D.P."/>
        </authorList>
    </citation>
    <scope>NUCLEOTIDE SEQUENCE [LARGE SCALE GENOMIC DNA]</scope>
    <source>
        <strain evidence="6 7">ATCC 25259</strain>
    </source>
</reference>
<dbReference type="Gene3D" id="2.102.10.10">
    <property type="entry name" value="Rieske [2Fe-2S] iron-sulphur domain"/>
    <property type="match status" value="1"/>
</dbReference>
<dbReference type="EMBL" id="CP000116">
    <property type="protein sequence ID" value="AAZ97514.1"/>
    <property type="molecule type" value="Genomic_DNA"/>
</dbReference>
<dbReference type="PANTHER" id="PTHR40261:SF1">
    <property type="entry name" value="RIESKE DOMAIN-CONTAINING PROTEIN"/>
    <property type="match status" value="1"/>
</dbReference>
<dbReference type="KEGG" id="tbd:Tbd_1561"/>
<dbReference type="AlphaFoldDB" id="Q3SIL4"/>
<evidence type="ECO:0000259" key="5">
    <source>
        <dbReference type="PROSITE" id="PS51296"/>
    </source>
</evidence>
<keyword evidence="1" id="KW-0001">2Fe-2S</keyword>
<dbReference type="GO" id="GO:0051537">
    <property type="term" value="F:2 iron, 2 sulfur cluster binding"/>
    <property type="evidence" value="ECO:0007669"/>
    <property type="project" value="UniProtKB-KW"/>
</dbReference>
<dbReference type="RefSeq" id="WP_011312073.1">
    <property type="nucleotide sequence ID" value="NC_007404.1"/>
</dbReference>
<dbReference type="OrthoDB" id="9794779at2"/>
<evidence type="ECO:0000256" key="4">
    <source>
        <dbReference type="ARBA" id="ARBA00023014"/>
    </source>
</evidence>
<keyword evidence="4" id="KW-0411">Iron-sulfur</keyword>
<evidence type="ECO:0000256" key="3">
    <source>
        <dbReference type="ARBA" id="ARBA00023004"/>
    </source>
</evidence>
<dbReference type="GO" id="GO:0046872">
    <property type="term" value="F:metal ion binding"/>
    <property type="evidence" value="ECO:0007669"/>
    <property type="project" value="UniProtKB-KW"/>
</dbReference>
<accession>Q3SIL4</accession>
<protein>
    <recommendedName>
        <fullName evidence="5">Rieske domain-containing protein</fullName>
    </recommendedName>
</protein>
<dbReference type="InterPro" id="IPR036922">
    <property type="entry name" value="Rieske_2Fe-2S_sf"/>
</dbReference>
<dbReference type="eggNOG" id="COG2146">
    <property type="taxonomic scope" value="Bacteria"/>
</dbReference>
<dbReference type="PROSITE" id="PS51296">
    <property type="entry name" value="RIESKE"/>
    <property type="match status" value="1"/>
</dbReference>
<organism evidence="6 7">
    <name type="scientific">Thiobacillus denitrificans (strain ATCC 25259 / T1)</name>
    <dbReference type="NCBI Taxonomy" id="292415"/>
    <lineage>
        <taxon>Bacteria</taxon>
        <taxon>Pseudomonadati</taxon>
        <taxon>Pseudomonadota</taxon>
        <taxon>Betaproteobacteria</taxon>
        <taxon>Nitrosomonadales</taxon>
        <taxon>Thiobacillaceae</taxon>
        <taxon>Thiobacillus</taxon>
    </lineage>
</organism>
<dbReference type="SUPFAM" id="SSF50022">
    <property type="entry name" value="ISP domain"/>
    <property type="match status" value="1"/>
</dbReference>
<dbReference type="HOGENOM" id="CLU_055690_4_2_4"/>
<name>Q3SIL4_THIDA</name>
<feature type="domain" description="Rieske" evidence="5">
    <location>
        <begin position="6"/>
        <end position="112"/>
    </location>
</feature>
<keyword evidence="7" id="KW-1185">Reference proteome</keyword>
<sequence>MARRERLICRAEDLAEAGQGVRFDVQRGDLRRPAFVVRFEGQPHAFLNQCGHIPVELDWQEGQFFDDSRLYLVCATHGALYHPRDGRCVGGRCAGRGLIPLSVVERDGNVYLMEEE</sequence>
<dbReference type="InterPro" id="IPR017941">
    <property type="entry name" value="Rieske_2Fe-2S"/>
</dbReference>
<proteinExistence type="predicted"/>
<keyword evidence="3" id="KW-0408">Iron</keyword>
<evidence type="ECO:0000256" key="2">
    <source>
        <dbReference type="ARBA" id="ARBA00022723"/>
    </source>
</evidence>
<evidence type="ECO:0000256" key="1">
    <source>
        <dbReference type="ARBA" id="ARBA00022714"/>
    </source>
</evidence>
<evidence type="ECO:0000313" key="7">
    <source>
        <dbReference type="Proteomes" id="UP000008291"/>
    </source>
</evidence>
<dbReference type="Proteomes" id="UP000008291">
    <property type="component" value="Chromosome"/>
</dbReference>
<keyword evidence="2" id="KW-0479">Metal-binding</keyword>
<evidence type="ECO:0000313" key="6">
    <source>
        <dbReference type="EMBL" id="AAZ97514.1"/>
    </source>
</evidence>
<dbReference type="Pfam" id="PF00355">
    <property type="entry name" value="Rieske"/>
    <property type="match status" value="1"/>
</dbReference>
<dbReference type="STRING" id="292415.Tbd_1561"/>